<evidence type="ECO:0000313" key="2">
    <source>
        <dbReference type="EMBL" id="ADL19396.1"/>
    </source>
</evidence>
<proteinExistence type="predicted"/>
<sequence length="234" mass="25389">MLVDQQARPPFVAEYGLSLLLETEEWRGVFDAGQSPQTLRRNSELVGIGNKSLDFAVISHEHMDHVGGLSALKQLLKDDAPVYMPAGVNWRLLKSAEDLGLNVKRLMTGTRAAKAAFITSQQYGPPYEQSLIINLDGNRAVSLLGCSHPGPSRMVSKVLYDLSLTPYAVVGGLHLAWATPDKVRLEAEALKMLGVKVIVPLHCSGDPVKLESSRLGMKVLQASVGDKVVLPLDL</sequence>
<dbReference type="GO" id="GO:0016787">
    <property type="term" value="F:hydrolase activity"/>
    <property type="evidence" value="ECO:0007669"/>
    <property type="project" value="UniProtKB-KW"/>
</dbReference>
<keyword evidence="2" id="KW-0378">Hydrolase</keyword>
<dbReference type="InParanoid" id="D9Q258"/>
<dbReference type="Proteomes" id="UP000000346">
    <property type="component" value="Chromosome"/>
</dbReference>
<dbReference type="CDD" id="cd07713">
    <property type="entry name" value="DHPS-like_MBL-fold"/>
    <property type="match status" value="1"/>
</dbReference>
<organism evidence="2 3">
    <name type="scientific">Acidilobus saccharovorans (strain DSM 16705 / JCM 18335 / VKM B-2471 / 345-15)</name>
    <dbReference type="NCBI Taxonomy" id="666510"/>
    <lineage>
        <taxon>Archaea</taxon>
        <taxon>Thermoproteota</taxon>
        <taxon>Thermoprotei</taxon>
        <taxon>Acidilobales</taxon>
        <taxon>Acidilobaceae</taxon>
        <taxon>Acidilobus</taxon>
    </lineage>
</organism>
<dbReference type="EMBL" id="CP001742">
    <property type="protein sequence ID" value="ADL19396.1"/>
    <property type="molecule type" value="Genomic_DNA"/>
</dbReference>
<dbReference type="KEGG" id="asc:ASAC_0991"/>
<dbReference type="AlphaFoldDB" id="D9Q258"/>
<keyword evidence="3" id="KW-1185">Reference proteome</keyword>
<dbReference type="SUPFAM" id="SSF56281">
    <property type="entry name" value="Metallo-hydrolase/oxidoreductase"/>
    <property type="match status" value="1"/>
</dbReference>
<accession>D9Q258</accession>
<dbReference type="STRING" id="666510.ASAC_0991"/>
<protein>
    <submittedName>
        <fullName evidence="2">Metal-dependent hydrolase of the beta-lactamase superfamily</fullName>
    </submittedName>
</protein>
<reference evidence="2 3" key="1">
    <citation type="journal article" date="2010" name="Appl. Environ. Microbiol.">
        <title>The genome sequence of the crenarchaeon Acidilobus saccharovorans supports a new order, Acidilobales, and suggests an important ecological role in terrestrial acidic hot springs.</title>
        <authorList>
            <person name="Mardanov A.V."/>
            <person name="Svetlitchnyi V.A."/>
            <person name="Beletsky A.V."/>
            <person name="Prokofeva M.I."/>
            <person name="Bonch-Osmolovskaya E.A."/>
            <person name="Ravin N.V."/>
            <person name="Skryabin K.G."/>
        </authorList>
    </citation>
    <scope>NUCLEOTIDE SEQUENCE [LARGE SCALE GENOMIC DNA]</scope>
    <source>
        <strain evidence="3">DSM 16705 / JCM 18335 / VKM B-2471 / 345-15</strain>
    </source>
</reference>
<dbReference type="InterPro" id="IPR052926">
    <property type="entry name" value="Metallo-beta-lactamase_dom"/>
</dbReference>
<dbReference type="Gene3D" id="3.60.15.10">
    <property type="entry name" value="Ribonuclease Z/Hydroxyacylglutathione hydrolase-like"/>
    <property type="match status" value="2"/>
</dbReference>
<feature type="domain" description="Metallo-beta-lactamase" evidence="1">
    <location>
        <begin position="22"/>
        <end position="91"/>
    </location>
</feature>
<dbReference type="InterPro" id="IPR041712">
    <property type="entry name" value="DHPS-like_MBL-fold"/>
</dbReference>
<dbReference type="HOGENOM" id="CLU_036012_1_0_2"/>
<evidence type="ECO:0000259" key="1">
    <source>
        <dbReference type="Pfam" id="PF00753"/>
    </source>
</evidence>
<dbReference type="InterPro" id="IPR001279">
    <property type="entry name" value="Metallo-B-lactamas"/>
</dbReference>
<gene>
    <name evidence="2" type="ordered locus">ASAC_0991</name>
</gene>
<dbReference type="Pfam" id="PF00753">
    <property type="entry name" value="Lactamase_B"/>
    <property type="match status" value="1"/>
</dbReference>
<dbReference type="GO" id="GO:0016740">
    <property type="term" value="F:transferase activity"/>
    <property type="evidence" value="ECO:0007669"/>
    <property type="project" value="TreeGrafter"/>
</dbReference>
<name>D9Q258_ACIS3</name>
<dbReference type="PANTHER" id="PTHR13754:SF13">
    <property type="entry name" value="METALLO-BETA-LACTAMASE SUPERFAMILY PROTEIN (AFU_ORTHOLOGUE AFUA_3G07630)"/>
    <property type="match status" value="1"/>
</dbReference>
<dbReference type="eggNOG" id="arCOG00503">
    <property type="taxonomic scope" value="Archaea"/>
</dbReference>
<dbReference type="PANTHER" id="PTHR13754">
    <property type="entry name" value="METALLO-BETA-LACTAMASE SUPERFAMILY PROTEIN"/>
    <property type="match status" value="1"/>
</dbReference>
<dbReference type="InterPro" id="IPR036866">
    <property type="entry name" value="RibonucZ/Hydroxyglut_hydro"/>
</dbReference>
<evidence type="ECO:0000313" key="3">
    <source>
        <dbReference type="Proteomes" id="UP000000346"/>
    </source>
</evidence>